<dbReference type="Pfam" id="PF00593">
    <property type="entry name" value="TonB_dep_Rec_b-barrel"/>
    <property type="match status" value="1"/>
</dbReference>
<dbReference type="EMBL" id="OCZC01000065">
    <property type="protein sequence ID" value="SOO24717.1"/>
    <property type="molecule type" value="Genomic_DNA"/>
</dbReference>
<keyword evidence="2 9" id="KW-0813">Transport</keyword>
<proteinExistence type="inferred from homology"/>
<keyword evidence="6 10" id="KW-0798">TonB box</keyword>
<name>A0A7Z7J2D5_XANCH</name>
<dbReference type="Proteomes" id="UP000234345">
    <property type="component" value="Unassembled WGS sequence"/>
</dbReference>
<dbReference type="SUPFAM" id="SSF56935">
    <property type="entry name" value="Porins"/>
    <property type="match status" value="1"/>
</dbReference>
<evidence type="ECO:0000256" key="12">
    <source>
        <dbReference type="SAM" id="SignalP"/>
    </source>
</evidence>
<comment type="similarity">
    <text evidence="9 11">Belongs to the TonB-dependent receptor family.</text>
</comment>
<reference evidence="15 16" key="1">
    <citation type="submission" date="2017-10" db="EMBL/GenBank/DDBJ databases">
        <authorList>
            <person name="Regsiter A."/>
            <person name="William W."/>
        </authorList>
    </citation>
    <scope>NUCLEOTIDE SEQUENCE [LARGE SCALE GENOMIC DNA]</scope>
    <source>
        <strain evidence="15 16">CFBP6991</strain>
    </source>
</reference>
<protein>
    <submittedName>
        <fullName evidence="15">TonB-dependent outer membrane receptor</fullName>
    </submittedName>
</protein>
<evidence type="ECO:0000313" key="16">
    <source>
        <dbReference type="Proteomes" id="UP000234345"/>
    </source>
</evidence>
<sequence length="814" mass="87624">MLRRYVHHSFRALTPMHNSNALSLAISVALTVCSFAAGAQSQSTQPQKTLDTLIVTGTRVSDRTVAESESPIDIISEESLQATGATDVATALGKLLPSLNFPRPAIADGNDAARPATLRGLSPDNVLVLVDGKRYHTSSLVNYNPYVGRGSAPADLNSLPMSAIARIEVLRDGASAQYGSDAIAGVVNIVLKHGAAAGSNSISVNGGIMDKGDGAQNGIDGSVGLPFGATSGDTAPGWVRLSWNYQNSMDTNRSENTNRATTLAGAANPSGVPYQRHGDPDARFYQGLAAFGYDFTPNVELYGHLSVSRREVTSNGYYRAYDNSDRNVQAVYPNGFLPQIYNPINDRSAVLGVKGTTESDWHWDVSATYGKNDMTFNILNSINTNLYWSTGSSPTNFNSGGFETEQGTLNADFNKSFDWGLAYPVNLAFGVEHRQDRYEIVAGSPASYFFDPDTINPETGSPYPGGAQVFSGLEPSVAGKFGRHSNAAYAALEADLTDKLSGGIAGRYENYSDAGSTRSGKLSARYAFTDTFSMRATASNGFRAPSLAQQNYASVVTLPQDGQLIQVGTYRTSDPIAVQLGARPLSPEKSTNYGIGSVWQPTANFTSTLDVYQIRIWDQILYSDQIQLAQPIGQVGAVQFFVNGATSRTRGVDWVNSYRADLGAGGSLNLSASANYNKTKILELSNPNFGRASQGLLTESTPRTKYMLAADWTLDGFSLNGNATRYGAIKRIGDPADGSQDQTYSARWILNLAANYTWQALTFTVGADNVTNQYPTKAQLTTGYDDRASGLQYSSLSPFGFNGRYWYGRVTYRF</sequence>
<feature type="chain" id="PRO_5031418909" evidence="12">
    <location>
        <begin position="40"/>
        <end position="814"/>
    </location>
</feature>
<dbReference type="InterPro" id="IPR010916">
    <property type="entry name" value="TonB_box_CS"/>
</dbReference>
<evidence type="ECO:0000256" key="9">
    <source>
        <dbReference type="PROSITE-ProRule" id="PRU01360"/>
    </source>
</evidence>
<keyword evidence="5 12" id="KW-0732">Signal</keyword>
<evidence type="ECO:0000256" key="1">
    <source>
        <dbReference type="ARBA" id="ARBA00004571"/>
    </source>
</evidence>
<dbReference type="CDD" id="cd01347">
    <property type="entry name" value="ligand_gated_channel"/>
    <property type="match status" value="1"/>
</dbReference>
<evidence type="ECO:0000256" key="4">
    <source>
        <dbReference type="ARBA" id="ARBA00022692"/>
    </source>
</evidence>
<dbReference type="Pfam" id="PF07715">
    <property type="entry name" value="Plug"/>
    <property type="match status" value="1"/>
</dbReference>
<keyword evidence="7 9" id="KW-0472">Membrane</keyword>
<dbReference type="AlphaFoldDB" id="A0A7Z7J2D5"/>
<comment type="caution">
    <text evidence="15">The sequence shown here is derived from an EMBL/GenBank/DDBJ whole genome shotgun (WGS) entry which is preliminary data.</text>
</comment>
<keyword evidence="15" id="KW-0675">Receptor</keyword>
<dbReference type="InterPro" id="IPR000531">
    <property type="entry name" value="Beta-barrel_TonB"/>
</dbReference>
<dbReference type="PROSITE" id="PS00430">
    <property type="entry name" value="TONB_DEPENDENT_REC_1"/>
    <property type="match status" value="1"/>
</dbReference>
<dbReference type="PANTHER" id="PTHR47234">
    <property type="match status" value="1"/>
</dbReference>
<dbReference type="InterPro" id="IPR039426">
    <property type="entry name" value="TonB-dep_rcpt-like"/>
</dbReference>
<keyword evidence="4 9" id="KW-0812">Transmembrane</keyword>
<feature type="signal peptide" evidence="12">
    <location>
        <begin position="1"/>
        <end position="39"/>
    </location>
</feature>
<dbReference type="Gene3D" id="2.170.130.10">
    <property type="entry name" value="TonB-dependent receptor, plug domain"/>
    <property type="match status" value="1"/>
</dbReference>
<keyword evidence="3 9" id="KW-1134">Transmembrane beta strand</keyword>
<dbReference type="Gene3D" id="2.40.170.20">
    <property type="entry name" value="TonB-dependent receptor, beta-barrel domain"/>
    <property type="match status" value="1"/>
</dbReference>
<evidence type="ECO:0000256" key="2">
    <source>
        <dbReference type="ARBA" id="ARBA00022448"/>
    </source>
</evidence>
<feature type="short sequence motif" description="TonB box" evidence="10">
    <location>
        <begin position="52"/>
        <end position="58"/>
    </location>
</feature>
<comment type="subcellular location">
    <subcellularLocation>
        <location evidence="1 9">Cell outer membrane</location>
        <topology evidence="1 9">Multi-pass membrane protein</topology>
    </subcellularLocation>
</comment>
<dbReference type="InterPro" id="IPR012910">
    <property type="entry name" value="Plug_dom"/>
</dbReference>
<dbReference type="PANTHER" id="PTHR47234:SF3">
    <property type="entry name" value="SECRETIN_TONB SHORT N-TERMINAL DOMAIN-CONTAINING PROTEIN"/>
    <property type="match status" value="1"/>
</dbReference>
<accession>A0A7Z7J2D5</accession>
<evidence type="ECO:0000259" key="13">
    <source>
        <dbReference type="Pfam" id="PF00593"/>
    </source>
</evidence>
<evidence type="ECO:0000256" key="5">
    <source>
        <dbReference type="ARBA" id="ARBA00022729"/>
    </source>
</evidence>
<feature type="domain" description="TonB-dependent receptor plug" evidence="14">
    <location>
        <begin position="66"/>
        <end position="186"/>
    </location>
</feature>
<evidence type="ECO:0000256" key="11">
    <source>
        <dbReference type="RuleBase" id="RU003357"/>
    </source>
</evidence>
<evidence type="ECO:0000256" key="7">
    <source>
        <dbReference type="ARBA" id="ARBA00023136"/>
    </source>
</evidence>
<evidence type="ECO:0000256" key="6">
    <source>
        <dbReference type="ARBA" id="ARBA00023077"/>
    </source>
</evidence>
<evidence type="ECO:0000256" key="10">
    <source>
        <dbReference type="PROSITE-ProRule" id="PRU10143"/>
    </source>
</evidence>
<evidence type="ECO:0000256" key="8">
    <source>
        <dbReference type="ARBA" id="ARBA00023237"/>
    </source>
</evidence>
<gene>
    <name evidence="15" type="ORF">XFF6991_390165</name>
</gene>
<evidence type="ECO:0000259" key="14">
    <source>
        <dbReference type="Pfam" id="PF07715"/>
    </source>
</evidence>
<keyword evidence="8 9" id="KW-0998">Cell outer membrane</keyword>
<dbReference type="InterPro" id="IPR037066">
    <property type="entry name" value="Plug_dom_sf"/>
</dbReference>
<evidence type="ECO:0000313" key="15">
    <source>
        <dbReference type="EMBL" id="SOO24717.1"/>
    </source>
</evidence>
<dbReference type="GO" id="GO:0009279">
    <property type="term" value="C:cell outer membrane"/>
    <property type="evidence" value="ECO:0007669"/>
    <property type="project" value="UniProtKB-SubCell"/>
</dbReference>
<dbReference type="InterPro" id="IPR036942">
    <property type="entry name" value="Beta-barrel_TonB_sf"/>
</dbReference>
<dbReference type="PROSITE" id="PS52016">
    <property type="entry name" value="TONB_DEPENDENT_REC_3"/>
    <property type="match status" value="1"/>
</dbReference>
<evidence type="ECO:0000256" key="3">
    <source>
        <dbReference type="ARBA" id="ARBA00022452"/>
    </source>
</evidence>
<feature type="domain" description="TonB-dependent receptor-like beta-barrel" evidence="13">
    <location>
        <begin position="317"/>
        <end position="770"/>
    </location>
</feature>
<organism evidence="15 16">
    <name type="scientific">Xanthomonas campestris pv. phaseoli</name>
    <dbReference type="NCBI Taxonomy" id="317013"/>
    <lineage>
        <taxon>Bacteria</taxon>
        <taxon>Pseudomonadati</taxon>
        <taxon>Pseudomonadota</taxon>
        <taxon>Gammaproteobacteria</taxon>
        <taxon>Lysobacterales</taxon>
        <taxon>Lysobacteraceae</taxon>
        <taxon>Xanthomonas</taxon>
    </lineage>
</organism>